<sequence>MRVIFLVSLILLISTVSAGSVSNYLKVNGNDKIMALKADQGFWDFHLGFILGWQTQQSRPGQCYNDNLAFVSSLSDTWVTFQRAYRPDTWFNFLDRIRINIDSLSKGLQSCQMHSILTKMERIVTTEGLLEVSARLISQIVMLQNNIANFMNYVNAGELRSAGTEMGKFFSAVVGVTVN</sequence>
<keyword evidence="1" id="KW-0732">Signal</keyword>
<keyword evidence="3" id="KW-1185">Reference proteome</keyword>
<dbReference type="AlphaFoldDB" id="A0AAD1XYF9"/>
<comment type="caution">
    <text evidence="2">The sequence shown here is derived from an EMBL/GenBank/DDBJ whole genome shotgun (WGS) entry which is preliminary data.</text>
</comment>
<feature type="signal peptide" evidence="1">
    <location>
        <begin position="1"/>
        <end position="18"/>
    </location>
</feature>
<name>A0AAD1XYF9_EUPCR</name>
<evidence type="ECO:0000313" key="3">
    <source>
        <dbReference type="Proteomes" id="UP001295684"/>
    </source>
</evidence>
<gene>
    <name evidence="2" type="ORF">ECRASSUSDP1_LOCUS23224</name>
</gene>
<accession>A0AAD1XYF9</accession>
<dbReference type="EMBL" id="CAMPGE010023883">
    <property type="protein sequence ID" value="CAI2381761.1"/>
    <property type="molecule type" value="Genomic_DNA"/>
</dbReference>
<protein>
    <submittedName>
        <fullName evidence="2">Uncharacterized protein</fullName>
    </submittedName>
</protein>
<dbReference type="Proteomes" id="UP001295684">
    <property type="component" value="Unassembled WGS sequence"/>
</dbReference>
<proteinExistence type="predicted"/>
<evidence type="ECO:0000256" key="1">
    <source>
        <dbReference type="SAM" id="SignalP"/>
    </source>
</evidence>
<organism evidence="2 3">
    <name type="scientific">Euplotes crassus</name>
    <dbReference type="NCBI Taxonomy" id="5936"/>
    <lineage>
        <taxon>Eukaryota</taxon>
        <taxon>Sar</taxon>
        <taxon>Alveolata</taxon>
        <taxon>Ciliophora</taxon>
        <taxon>Intramacronucleata</taxon>
        <taxon>Spirotrichea</taxon>
        <taxon>Hypotrichia</taxon>
        <taxon>Euplotida</taxon>
        <taxon>Euplotidae</taxon>
        <taxon>Moneuplotes</taxon>
    </lineage>
</organism>
<evidence type="ECO:0000313" key="2">
    <source>
        <dbReference type="EMBL" id="CAI2381761.1"/>
    </source>
</evidence>
<feature type="chain" id="PRO_5042272287" evidence="1">
    <location>
        <begin position="19"/>
        <end position="179"/>
    </location>
</feature>
<reference evidence="2" key="1">
    <citation type="submission" date="2023-07" db="EMBL/GenBank/DDBJ databases">
        <authorList>
            <consortium name="AG Swart"/>
            <person name="Singh M."/>
            <person name="Singh A."/>
            <person name="Seah K."/>
            <person name="Emmerich C."/>
        </authorList>
    </citation>
    <scope>NUCLEOTIDE SEQUENCE</scope>
    <source>
        <strain evidence="2">DP1</strain>
    </source>
</reference>